<evidence type="ECO:0008006" key="3">
    <source>
        <dbReference type="Google" id="ProtNLM"/>
    </source>
</evidence>
<evidence type="ECO:0000313" key="1">
    <source>
        <dbReference type="EMBL" id="MEI5986077.1"/>
    </source>
</evidence>
<dbReference type="RefSeq" id="WP_134776648.1">
    <property type="nucleotide sequence ID" value="NZ_JAYLLN010000042.1"/>
</dbReference>
<sequence>MKIEPIILLLLTIILGCSKGSKIEPIIPEIKDSLKKNFIDYNNFEFNKIANLNGIYILDTLWDNKEIIGYKVRHPSDQPFYYSATFTKEPLINSFVSLNTFPFNWENYLSQSAMPSGRFIVNSYSKSKELPLDFSMRNWKELDKLVKSHLDKIPTEKIYGHKDVVFSFHKYEDLRLIFGNKVDLFSLFKINNKKLSHTGLLYYSRRETISIRSDFDDSDFSNSFPISSLSEDKMSRVYRLYYGKIAYMIIDAPENVKLTINKLIVEGSANLNQSEIDKINNLTIYFHFVGYNHQDVEQVDSSNTNIQKIASFGDLAIKSSHLATFSNESIGEPIYYELRSYKHKNHNIDYNINFNN</sequence>
<dbReference type="PROSITE" id="PS51257">
    <property type="entry name" value="PROKAR_LIPOPROTEIN"/>
    <property type="match status" value="1"/>
</dbReference>
<comment type="caution">
    <text evidence="1">The sequence shown here is derived from an EMBL/GenBank/DDBJ whole genome shotgun (WGS) entry which is preliminary data.</text>
</comment>
<organism evidence="1 2">
    <name type="scientific">Sphingobacterium tenebrionis</name>
    <dbReference type="NCBI Taxonomy" id="3111775"/>
    <lineage>
        <taxon>Bacteria</taxon>
        <taxon>Pseudomonadati</taxon>
        <taxon>Bacteroidota</taxon>
        <taxon>Sphingobacteriia</taxon>
        <taxon>Sphingobacteriales</taxon>
        <taxon>Sphingobacteriaceae</taxon>
        <taxon>Sphingobacterium</taxon>
    </lineage>
</organism>
<dbReference type="EMBL" id="JAYLLN010000042">
    <property type="protein sequence ID" value="MEI5986077.1"/>
    <property type="molecule type" value="Genomic_DNA"/>
</dbReference>
<dbReference type="Proteomes" id="UP001363035">
    <property type="component" value="Unassembled WGS sequence"/>
</dbReference>
<reference evidence="1 2" key="1">
    <citation type="submission" date="2024-01" db="EMBL/GenBank/DDBJ databases">
        <title>Sphingobacterium tenebrionis sp. nov., a novel endophyte isolated from tenebrio molitor intestines.</title>
        <authorList>
            <person name="Zhang C."/>
        </authorList>
    </citation>
    <scope>NUCLEOTIDE SEQUENCE [LARGE SCALE GENOMIC DNA]</scope>
    <source>
        <strain evidence="1 2">PU5-4</strain>
    </source>
</reference>
<protein>
    <recommendedName>
        <fullName evidence="3">DUF4302 domain-containing protein</fullName>
    </recommendedName>
</protein>
<proteinExistence type="predicted"/>
<evidence type="ECO:0000313" key="2">
    <source>
        <dbReference type="Proteomes" id="UP001363035"/>
    </source>
</evidence>
<gene>
    <name evidence="1" type="ORF">VJ786_14320</name>
</gene>
<name>A0ABU8I8N1_9SPHI</name>
<accession>A0ABU8I8N1</accession>
<keyword evidence="2" id="KW-1185">Reference proteome</keyword>